<dbReference type="Proteomes" id="UP001500620">
    <property type="component" value="Unassembled WGS sequence"/>
</dbReference>
<evidence type="ECO:0000259" key="4">
    <source>
        <dbReference type="PROSITE" id="PS50932"/>
    </source>
</evidence>
<keyword evidence="6" id="KW-1185">Reference proteome</keyword>
<dbReference type="Pfam" id="PF13377">
    <property type="entry name" value="Peripla_BP_3"/>
    <property type="match status" value="1"/>
</dbReference>
<dbReference type="Pfam" id="PF00356">
    <property type="entry name" value="LacI"/>
    <property type="match status" value="1"/>
</dbReference>
<reference evidence="6" key="1">
    <citation type="journal article" date="2019" name="Int. J. Syst. Evol. Microbiol.">
        <title>The Global Catalogue of Microorganisms (GCM) 10K type strain sequencing project: providing services to taxonomists for standard genome sequencing and annotation.</title>
        <authorList>
            <consortium name="The Broad Institute Genomics Platform"/>
            <consortium name="The Broad Institute Genome Sequencing Center for Infectious Disease"/>
            <person name="Wu L."/>
            <person name="Ma J."/>
        </authorList>
    </citation>
    <scope>NUCLEOTIDE SEQUENCE [LARGE SCALE GENOMIC DNA]</scope>
    <source>
        <strain evidence="6">JCM 17441</strain>
    </source>
</reference>
<dbReference type="InterPro" id="IPR028082">
    <property type="entry name" value="Peripla_BP_I"/>
</dbReference>
<organism evidence="5 6">
    <name type="scientific">Dactylosporangium darangshiense</name>
    <dbReference type="NCBI Taxonomy" id="579108"/>
    <lineage>
        <taxon>Bacteria</taxon>
        <taxon>Bacillati</taxon>
        <taxon>Actinomycetota</taxon>
        <taxon>Actinomycetes</taxon>
        <taxon>Micromonosporales</taxon>
        <taxon>Micromonosporaceae</taxon>
        <taxon>Dactylosporangium</taxon>
    </lineage>
</organism>
<dbReference type="InterPro" id="IPR000843">
    <property type="entry name" value="HTH_LacI"/>
</dbReference>
<accession>A0ABP8DNR2</accession>
<keyword evidence="1" id="KW-0805">Transcription regulation</keyword>
<dbReference type="InterPro" id="IPR010982">
    <property type="entry name" value="Lambda_DNA-bd_dom_sf"/>
</dbReference>
<comment type="caution">
    <text evidence="5">The sequence shown here is derived from an EMBL/GenBank/DDBJ whole genome shotgun (WGS) entry which is preliminary data.</text>
</comment>
<dbReference type="PROSITE" id="PS50932">
    <property type="entry name" value="HTH_LACI_2"/>
    <property type="match status" value="1"/>
</dbReference>
<sequence length="340" mass="36463">MGRKRAQVTLTDVAKRAGVSIATASKALNSRDEVAPATRRRVQQAAEELSFQPNVLARGLISGNTRTIGLLTDELSAARFAIPVLLGAENALGNEQMSVLLCDARGDAIRRRHYIRTLLARQVDGFIILGDANDLRPSLTRDIPVPVVYAYCESDDPSDLSVIADDAGGARLAAEHLVSLGRRRIAHITGDPGYRAARDRAAALREVLDAAGLPLAGDPLFGQWSQRWGRHATARLLAAHPDVDAIFCGNDQIASGAAEALRELGRSVPDDVALVGYDNWEVFATECRPPLTTVDLNLEQLGATAVQHLFAVLDGEQHSGVVRQPGRLVVRESTGVAPAR</sequence>
<proteinExistence type="predicted"/>
<evidence type="ECO:0000256" key="1">
    <source>
        <dbReference type="ARBA" id="ARBA00023015"/>
    </source>
</evidence>
<evidence type="ECO:0000313" key="6">
    <source>
        <dbReference type="Proteomes" id="UP001500620"/>
    </source>
</evidence>
<dbReference type="PANTHER" id="PTHR30146:SF109">
    <property type="entry name" value="HTH-TYPE TRANSCRIPTIONAL REGULATOR GALS"/>
    <property type="match status" value="1"/>
</dbReference>
<keyword evidence="2 5" id="KW-0238">DNA-binding</keyword>
<evidence type="ECO:0000313" key="5">
    <source>
        <dbReference type="EMBL" id="GAA4260179.1"/>
    </source>
</evidence>
<name>A0ABP8DNR2_9ACTN</name>
<evidence type="ECO:0000256" key="2">
    <source>
        <dbReference type="ARBA" id="ARBA00023125"/>
    </source>
</evidence>
<dbReference type="Gene3D" id="1.10.260.40">
    <property type="entry name" value="lambda repressor-like DNA-binding domains"/>
    <property type="match status" value="1"/>
</dbReference>
<feature type="domain" description="HTH lacI-type" evidence="4">
    <location>
        <begin position="8"/>
        <end position="62"/>
    </location>
</feature>
<dbReference type="EMBL" id="BAABAT010000039">
    <property type="protein sequence ID" value="GAA4260179.1"/>
    <property type="molecule type" value="Genomic_DNA"/>
</dbReference>
<evidence type="ECO:0000256" key="3">
    <source>
        <dbReference type="ARBA" id="ARBA00023163"/>
    </source>
</evidence>
<dbReference type="Gene3D" id="3.40.50.2300">
    <property type="match status" value="2"/>
</dbReference>
<dbReference type="CDD" id="cd06288">
    <property type="entry name" value="PBP1_sucrose_transcription_regulator"/>
    <property type="match status" value="1"/>
</dbReference>
<dbReference type="PANTHER" id="PTHR30146">
    <property type="entry name" value="LACI-RELATED TRANSCRIPTIONAL REPRESSOR"/>
    <property type="match status" value="1"/>
</dbReference>
<keyword evidence="3" id="KW-0804">Transcription</keyword>
<dbReference type="GO" id="GO:0003677">
    <property type="term" value="F:DNA binding"/>
    <property type="evidence" value="ECO:0007669"/>
    <property type="project" value="UniProtKB-KW"/>
</dbReference>
<dbReference type="RefSeq" id="WP_345137106.1">
    <property type="nucleotide sequence ID" value="NZ_BAABAT010000039.1"/>
</dbReference>
<gene>
    <name evidence="5" type="ORF">GCM10022255_087820</name>
</gene>
<dbReference type="PROSITE" id="PS00356">
    <property type="entry name" value="HTH_LACI_1"/>
    <property type="match status" value="1"/>
</dbReference>
<protein>
    <submittedName>
        <fullName evidence="5">LacI family DNA-binding transcriptional regulator</fullName>
    </submittedName>
</protein>
<dbReference type="InterPro" id="IPR046335">
    <property type="entry name" value="LacI/GalR-like_sensor"/>
</dbReference>
<dbReference type="SUPFAM" id="SSF47413">
    <property type="entry name" value="lambda repressor-like DNA-binding domains"/>
    <property type="match status" value="1"/>
</dbReference>
<dbReference type="SUPFAM" id="SSF53822">
    <property type="entry name" value="Periplasmic binding protein-like I"/>
    <property type="match status" value="1"/>
</dbReference>
<dbReference type="CDD" id="cd01392">
    <property type="entry name" value="HTH_LacI"/>
    <property type="match status" value="1"/>
</dbReference>
<dbReference type="SMART" id="SM00354">
    <property type="entry name" value="HTH_LACI"/>
    <property type="match status" value="1"/>
</dbReference>